<dbReference type="InterPro" id="IPR050187">
    <property type="entry name" value="Lipid_Phosphate_FormReg"/>
</dbReference>
<evidence type="ECO:0000313" key="3">
    <source>
        <dbReference type="Proteomes" id="UP000002037"/>
    </source>
</evidence>
<dbReference type="PANTHER" id="PTHR12358">
    <property type="entry name" value="SPHINGOSINE KINASE"/>
    <property type="match status" value="1"/>
</dbReference>
<dbReference type="InterPro" id="IPR016064">
    <property type="entry name" value="NAD/diacylglycerol_kinase_sf"/>
</dbReference>
<dbReference type="Gene3D" id="2.60.200.40">
    <property type="match status" value="1"/>
</dbReference>
<accession>C5M1V9</accession>
<dbReference type="STRING" id="294747.C5M1V9"/>
<proteinExistence type="predicted"/>
<dbReference type="KEGG" id="ctp:CTRG_00048"/>
<name>C5M1V9_CANTT</name>
<dbReference type="AlphaFoldDB" id="C5M1V9"/>
<dbReference type="GO" id="GO:0001727">
    <property type="term" value="F:lipid kinase activity"/>
    <property type="evidence" value="ECO:0007669"/>
    <property type="project" value="TreeGrafter"/>
</dbReference>
<dbReference type="GO" id="GO:0016020">
    <property type="term" value="C:membrane"/>
    <property type="evidence" value="ECO:0007669"/>
    <property type="project" value="TreeGrafter"/>
</dbReference>
<protein>
    <recommendedName>
        <fullName evidence="1">DAGKc domain-containing protein</fullName>
    </recommendedName>
</protein>
<dbReference type="RefSeq" id="XP_002545267.1">
    <property type="nucleotide sequence ID" value="XM_002545221.1"/>
</dbReference>
<organism evidence="2 3">
    <name type="scientific">Candida tropicalis (strain ATCC MYA-3404 / T1)</name>
    <name type="common">Yeast</name>
    <dbReference type="NCBI Taxonomy" id="294747"/>
    <lineage>
        <taxon>Eukaryota</taxon>
        <taxon>Fungi</taxon>
        <taxon>Dikarya</taxon>
        <taxon>Ascomycota</taxon>
        <taxon>Saccharomycotina</taxon>
        <taxon>Pichiomycetes</taxon>
        <taxon>Debaryomycetaceae</taxon>
        <taxon>Candida/Lodderomyces clade</taxon>
        <taxon>Candida</taxon>
    </lineage>
</organism>
<gene>
    <name evidence="2" type="ORF">CTRG_00048</name>
</gene>
<dbReference type="GO" id="GO:0005737">
    <property type="term" value="C:cytoplasm"/>
    <property type="evidence" value="ECO:0007669"/>
    <property type="project" value="TreeGrafter"/>
</dbReference>
<dbReference type="PROSITE" id="PS50146">
    <property type="entry name" value="DAGK"/>
    <property type="match status" value="1"/>
</dbReference>
<dbReference type="OrthoDB" id="3853857at2759"/>
<reference evidence="2 3" key="1">
    <citation type="journal article" date="2009" name="Nature">
        <title>Evolution of pathogenicity and sexual reproduction in eight Candida genomes.</title>
        <authorList>
            <person name="Butler G."/>
            <person name="Rasmussen M.D."/>
            <person name="Lin M.F."/>
            <person name="Santos M.A."/>
            <person name="Sakthikumar S."/>
            <person name="Munro C.A."/>
            <person name="Rheinbay E."/>
            <person name="Grabherr M."/>
            <person name="Forche A."/>
            <person name="Reedy J.L."/>
            <person name="Agrafioti I."/>
            <person name="Arnaud M.B."/>
            <person name="Bates S."/>
            <person name="Brown A.J."/>
            <person name="Brunke S."/>
            <person name="Costanzo M.C."/>
            <person name="Fitzpatrick D.A."/>
            <person name="de Groot P.W."/>
            <person name="Harris D."/>
            <person name="Hoyer L.L."/>
            <person name="Hube B."/>
            <person name="Klis F.M."/>
            <person name="Kodira C."/>
            <person name="Lennard N."/>
            <person name="Logue M.E."/>
            <person name="Martin R."/>
            <person name="Neiman A.M."/>
            <person name="Nikolaou E."/>
            <person name="Quail M.A."/>
            <person name="Quinn J."/>
            <person name="Santos M.C."/>
            <person name="Schmitzberger F.F."/>
            <person name="Sherlock G."/>
            <person name="Shah P."/>
            <person name="Silverstein K.A."/>
            <person name="Skrzypek M.S."/>
            <person name="Soll D."/>
            <person name="Staggs R."/>
            <person name="Stansfield I."/>
            <person name="Stumpf M.P."/>
            <person name="Sudbery P.E."/>
            <person name="Srikantha T."/>
            <person name="Zeng Q."/>
            <person name="Berman J."/>
            <person name="Berriman M."/>
            <person name="Heitman J."/>
            <person name="Gow N.A."/>
            <person name="Lorenz M.C."/>
            <person name="Birren B.W."/>
            <person name="Kellis M."/>
            <person name="Cuomo C.A."/>
        </authorList>
    </citation>
    <scope>NUCLEOTIDE SEQUENCE [LARGE SCALE GENOMIC DNA]</scope>
    <source>
        <strain evidence="3">ATCC MYA-3404 / T1</strain>
    </source>
</reference>
<dbReference type="GO" id="GO:0046512">
    <property type="term" value="P:sphingosine biosynthetic process"/>
    <property type="evidence" value="ECO:0007669"/>
    <property type="project" value="TreeGrafter"/>
</dbReference>
<dbReference type="Pfam" id="PF00781">
    <property type="entry name" value="DAGK_cat"/>
    <property type="match status" value="1"/>
</dbReference>
<evidence type="ECO:0000313" key="2">
    <source>
        <dbReference type="EMBL" id="EER35309.1"/>
    </source>
</evidence>
<dbReference type="SUPFAM" id="SSF111331">
    <property type="entry name" value="NAD kinase/diacylglycerol kinase-like"/>
    <property type="match status" value="1"/>
</dbReference>
<evidence type="ECO:0000259" key="1">
    <source>
        <dbReference type="PROSITE" id="PS50146"/>
    </source>
</evidence>
<keyword evidence="3" id="KW-1185">Reference proteome</keyword>
<sequence length="391" mass="44561">MSHQSISYLPEQLRFEFGEKEDQYYFTSQLLQGSPEGTTISSLPSYLTDKVIVIDSIHSGIGRNKEKDIYDKILFPLFEALSITHDIIKTESSTTIRDYASSLSNDSNESITIIFISGDSSINEFINGLKDTKIPGKISIFAIPGGTGNSLSLSLNITNAIDSIVRLFQSTPLPLYLYQAEFPKHSYYLNQNEIEELENSTDVKFLIVLSWAFHASLVADSDTPELRTHGLQRFQIAATQNLNRIQKYEGDMYINNDHDEQCIKGPFAYWLLVSSSRFEPTFEISPNGDISKDELYLVAFNSKDDDKDHIMNIMKQVYDNGKHINNPDVIYKKIGPDDKIILKVKNSKPLIQRRFCVDGRIVALPETDDDQEIKINVKDNTQYSWKLYIIH</sequence>
<dbReference type="Proteomes" id="UP000002037">
    <property type="component" value="Unassembled WGS sequence"/>
</dbReference>
<dbReference type="InterPro" id="IPR017438">
    <property type="entry name" value="ATP-NAD_kinase_N"/>
</dbReference>
<dbReference type="InterPro" id="IPR001206">
    <property type="entry name" value="Diacylglycerol_kinase_cat_dom"/>
</dbReference>
<dbReference type="EMBL" id="GG692395">
    <property type="protein sequence ID" value="EER35309.1"/>
    <property type="molecule type" value="Genomic_DNA"/>
</dbReference>
<dbReference type="HOGENOM" id="CLU_021934_1_0_1"/>
<dbReference type="VEuPathDB" id="FungiDB:CTRG_00048"/>
<dbReference type="Gene3D" id="3.40.50.10330">
    <property type="entry name" value="Probable inorganic polyphosphate/atp-NAD kinase, domain 1"/>
    <property type="match status" value="1"/>
</dbReference>
<feature type="domain" description="DAGKc" evidence="1">
    <location>
        <begin position="48"/>
        <end position="184"/>
    </location>
</feature>
<dbReference type="eggNOG" id="ENOG502S2DU">
    <property type="taxonomic scope" value="Eukaryota"/>
</dbReference>
<dbReference type="GeneID" id="8301890"/>
<dbReference type="PANTHER" id="PTHR12358:SF108">
    <property type="entry name" value="DAGKC DOMAIN-CONTAINING PROTEIN"/>
    <property type="match status" value="1"/>
</dbReference>